<dbReference type="AlphaFoldDB" id="A0A0P9CQ51"/>
<evidence type="ECO:0000313" key="1">
    <source>
        <dbReference type="EMBL" id="KPV48147.1"/>
    </source>
</evidence>
<proteinExistence type="predicted"/>
<keyword evidence="2" id="KW-1185">Reference proteome</keyword>
<evidence type="ECO:0000313" key="2">
    <source>
        <dbReference type="Proteomes" id="UP000050509"/>
    </source>
</evidence>
<reference evidence="1 2" key="1">
    <citation type="submission" date="2015-09" db="EMBL/GenBank/DDBJ databases">
        <title>Draft genome sequence of Kouleothrix aurantiaca JCM 19913.</title>
        <authorList>
            <person name="Hemp J."/>
        </authorList>
    </citation>
    <scope>NUCLEOTIDE SEQUENCE [LARGE SCALE GENOMIC DNA]</scope>
    <source>
        <strain evidence="1 2">COM-B</strain>
    </source>
</reference>
<gene>
    <name evidence="1" type="ORF">SE17_39625</name>
</gene>
<feature type="non-terminal residue" evidence="1">
    <location>
        <position position="266"/>
    </location>
</feature>
<comment type="caution">
    <text evidence="1">The sequence shown here is derived from an EMBL/GenBank/DDBJ whole genome shotgun (WGS) entry which is preliminary data.</text>
</comment>
<dbReference type="EMBL" id="LJCR01002902">
    <property type="protein sequence ID" value="KPV48147.1"/>
    <property type="molecule type" value="Genomic_DNA"/>
</dbReference>
<accession>A0A0P9CQ51</accession>
<sequence>MLAHLGRQISADAPAEAFEAAVAAGGAREPSLRRVREILAQVPDGHPKAQALRRLGEICYTHRMRASAMRMLSEALDLETPGPSRQWRDEREETLAAFARAAMALTMPSTALGIATRIGHAERRGMVETEVVRWLLARGERTRAEEVAYAIGHAAMHEWAMAEVAVGHARAGDSERGETVLSTLKTETAIAWARTELACDAARHGAAHAIGHLAPISNASLLDRALALVAPALAAGGHHEAALEAIGTAEDRAIRTRALIDLALLR</sequence>
<protein>
    <submittedName>
        <fullName evidence="1">Uncharacterized protein</fullName>
    </submittedName>
</protein>
<organism evidence="1 2">
    <name type="scientific">Kouleothrix aurantiaca</name>
    <dbReference type="NCBI Taxonomy" id="186479"/>
    <lineage>
        <taxon>Bacteria</taxon>
        <taxon>Bacillati</taxon>
        <taxon>Chloroflexota</taxon>
        <taxon>Chloroflexia</taxon>
        <taxon>Chloroflexales</taxon>
        <taxon>Roseiflexineae</taxon>
        <taxon>Roseiflexaceae</taxon>
        <taxon>Kouleothrix</taxon>
    </lineage>
</organism>
<name>A0A0P9CQ51_9CHLR</name>
<dbReference type="Proteomes" id="UP000050509">
    <property type="component" value="Unassembled WGS sequence"/>
</dbReference>